<evidence type="ECO:0000313" key="3">
    <source>
        <dbReference type="EMBL" id="SDZ16078.1"/>
    </source>
</evidence>
<dbReference type="PANTHER" id="PTHR31272:SF4">
    <property type="entry name" value="CYTOCHROME C-TYPE BIOGENESIS PROTEIN HI_1454-RELATED"/>
    <property type="match status" value="1"/>
</dbReference>
<evidence type="ECO:0000313" key="4">
    <source>
        <dbReference type="Proteomes" id="UP000198935"/>
    </source>
</evidence>
<feature type="transmembrane region" description="Helical" evidence="1">
    <location>
        <begin position="26"/>
        <end position="57"/>
    </location>
</feature>
<feature type="transmembrane region" description="Helical" evidence="1">
    <location>
        <begin position="147"/>
        <end position="171"/>
    </location>
</feature>
<dbReference type="OrthoDB" id="43562at2"/>
<evidence type="ECO:0000259" key="2">
    <source>
        <dbReference type="Pfam" id="PF13386"/>
    </source>
</evidence>
<dbReference type="AlphaFoldDB" id="A0A1H3QSV5"/>
<dbReference type="Proteomes" id="UP000198935">
    <property type="component" value="Unassembled WGS sequence"/>
</dbReference>
<gene>
    <name evidence="3" type="ORF">SAMN05421736_10721</name>
</gene>
<name>A0A1H3QSV5_9BACI</name>
<dbReference type="PANTHER" id="PTHR31272">
    <property type="entry name" value="CYTOCHROME C-TYPE BIOGENESIS PROTEIN HI_1454-RELATED"/>
    <property type="match status" value="1"/>
</dbReference>
<evidence type="ECO:0000256" key="1">
    <source>
        <dbReference type="SAM" id="Phobius"/>
    </source>
</evidence>
<sequence>MYEFVDNISYFLREPFMHAANSVESIPILFALLLGIVGALAPCQFSSNVSAITLYGTNSIRKGISWQETAYFVAGKIAAFSALGMIVYFLGQEFQQQLPLFFEPMRKVLGPVLILIGAYMLGLFQMRWTLRLWKKSEANGNTRKGNWGAFMLGFTFSLGFCPTMFLLFFLLLMPLTLSSAYGVILPGVFAIGTSIPFLFVIFLIWYLGFGGKVLKKGRKFGLFIQRFAGSLMIVFGILDMLTFW</sequence>
<feature type="transmembrane region" description="Helical" evidence="1">
    <location>
        <begin position="69"/>
        <end position="88"/>
    </location>
</feature>
<keyword evidence="4" id="KW-1185">Reference proteome</keyword>
<feature type="transmembrane region" description="Helical" evidence="1">
    <location>
        <begin position="108"/>
        <end position="126"/>
    </location>
</feature>
<dbReference type="Pfam" id="PF13386">
    <property type="entry name" value="DsbD_2"/>
    <property type="match status" value="1"/>
</dbReference>
<feature type="domain" description="Urease accessory protein UreH-like transmembrane" evidence="2">
    <location>
        <begin position="31"/>
        <end position="238"/>
    </location>
</feature>
<keyword evidence="1" id="KW-1133">Transmembrane helix</keyword>
<dbReference type="EMBL" id="FNPI01000007">
    <property type="protein sequence ID" value="SDZ16078.1"/>
    <property type="molecule type" value="Genomic_DNA"/>
</dbReference>
<accession>A0A1H3QSV5</accession>
<dbReference type="InterPro" id="IPR051790">
    <property type="entry name" value="Cytochrome_c-biogenesis_DsbD"/>
</dbReference>
<keyword evidence="1 3" id="KW-0812">Transmembrane</keyword>
<dbReference type="STRING" id="1503961.SAMN05421736_10721"/>
<reference evidence="4" key="1">
    <citation type="submission" date="2016-10" db="EMBL/GenBank/DDBJ databases">
        <authorList>
            <person name="Varghese N."/>
            <person name="Submissions S."/>
        </authorList>
    </citation>
    <scope>NUCLEOTIDE SEQUENCE [LARGE SCALE GENOMIC DNA]</scope>
    <source>
        <strain evidence="4">SP</strain>
    </source>
</reference>
<protein>
    <submittedName>
        <fullName evidence="3">Cytochrome C biogenesis protein transmembrane region</fullName>
    </submittedName>
</protein>
<keyword evidence="1" id="KW-0472">Membrane</keyword>
<proteinExistence type="predicted"/>
<feature type="transmembrane region" description="Helical" evidence="1">
    <location>
        <begin position="183"/>
        <end position="208"/>
    </location>
</feature>
<organism evidence="3 4">
    <name type="scientific">Evansella caseinilytica</name>
    <dbReference type="NCBI Taxonomy" id="1503961"/>
    <lineage>
        <taxon>Bacteria</taxon>
        <taxon>Bacillati</taxon>
        <taxon>Bacillota</taxon>
        <taxon>Bacilli</taxon>
        <taxon>Bacillales</taxon>
        <taxon>Bacillaceae</taxon>
        <taxon>Evansella</taxon>
    </lineage>
</organism>
<dbReference type="InterPro" id="IPR039447">
    <property type="entry name" value="UreH-like_TM_dom"/>
</dbReference>
<feature type="transmembrane region" description="Helical" evidence="1">
    <location>
        <begin position="220"/>
        <end position="238"/>
    </location>
</feature>